<accession>A0A160U3V7</accession>
<evidence type="ECO:0000313" key="2">
    <source>
        <dbReference type="EMBL" id="CUS57199.1"/>
    </source>
</evidence>
<gene>
    <name evidence="2" type="ORF">MGWOODY_Hyp802</name>
</gene>
<name>A0A160U3V7_9ZZZZ</name>
<evidence type="ECO:0000256" key="1">
    <source>
        <dbReference type="SAM" id="Coils"/>
    </source>
</evidence>
<protein>
    <recommendedName>
        <fullName evidence="3">DUF465 domain-containing protein</fullName>
    </recommendedName>
</protein>
<dbReference type="EMBL" id="CZQD01000038">
    <property type="protein sequence ID" value="CUS57199.1"/>
    <property type="molecule type" value="Genomic_DNA"/>
</dbReference>
<dbReference type="InterPro" id="IPR007420">
    <property type="entry name" value="DUF465"/>
</dbReference>
<keyword evidence="1" id="KW-0175">Coiled coil</keyword>
<proteinExistence type="predicted"/>
<reference evidence="2" key="1">
    <citation type="submission" date="2015-10" db="EMBL/GenBank/DDBJ databases">
        <authorList>
            <person name="Gilbert D.G."/>
        </authorList>
    </citation>
    <scope>NUCLEOTIDE SEQUENCE</scope>
</reference>
<sequence>MSLKGRINELANKHRKLDEIIHEEQKRPSADALRLKRLKREKLQIKQQLHVLEAS</sequence>
<feature type="coiled-coil region" evidence="1">
    <location>
        <begin position="7"/>
        <end position="55"/>
    </location>
</feature>
<organism evidence="2">
    <name type="scientific">hydrothermal vent metagenome</name>
    <dbReference type="NCBI Taxonomy" id="652676"/>
    <lineage>
        <taxon>unclassified sequences</taxon>
        <taxon>metagenomes</taxon>
        <taxon>ecological metagenomes</taxon>
    </lineage>
</organism>
<dbReference type="Pfam" id="PF04325">
    <property type="entry name" value="DUF465"/>
    <property type="match status" value="1"/>
</dbReference>
<dbReference type="Gene3D" id="6.10.280.50">
    <property type="match status" value="1"/>
</dbReference>
<dbReference type="InterPro" id="IPR038444">
    <property type="entry name" value="DUF465_sf"/>
</dbReference>
<evidence type="ECO:0008006" key="3">
    <source>
        <dbReference type="Google" id="ProtNLM"/>
    </source>
</evidence>
<dbReference type="AlphaFoldDB" id="A0A160U3V7"/>